<dbReference type="SUPFAM" id="SSF55874">
    <property type="entry name" value="ATPase domain of HSP90 chaperone/DNA topoisomerase II/histidine kinase"/>
    <property type="match status" value="1"/>
</dbReference>
<dbReference type="Gene3D" id="3.30.450.20">
    <property type="entry name" value="PAS domain"/>
    <property type="match status" value="1"/>
</dbReference>
<dbReference type="Pfam" id="PF02518">
    <property type="entry name" value="HATPase_c"/>
    <property type="match status" value="1"/>
</dbReference>
<evidence type="ECO:0000256" key="7">
    <source>
        <dbReference type="SAM" id="Phobius"/>
    </source>
</evidence>
<dbReference type="Pfam" id="PF06580">
    <property type="entry name" value="His_kinase"/>
    <property type="match status" value="1"/>
</dbReference>
<evidence type="ECO:0000313" key="10">
    <source>
        <dbReference type="Proteomes" id="UP000187074"/>
    </source>
</evidence>
<evidence type="ECO:0000256" key="4">
    <source>
        <dbReference type="ARBA" id="ARBA00022679"/>
    </source>
</evidence>
<dbReference type="PANTHER" id="PTHR34220">
    <property type="entry name" value="SENSOR HISTIDINE KINASE YPDA"/>
    <property type="match status" value="1"/>
</dbReference>
<dbReference type="SUPFAM" id="SSF158472">
    <property type="entry name" value="HAMP domain-like"/>
    <property type="match status" value="1"/>
</dbReference>
<dbReference type="STRING" id="1401.BK123_31895"/>
<dbReference type="InterPro" id="IPR003594">
    <property type="entry name" value="HATPase_dom"/>
</dbReference>
<comment type="subcellular location">
    <subcellularLocation>
        <location evidence="1">Cell membrane</location>
        <topology evidence="1">Multi-pass membrane protein</topology>
    </subcellularLocation>
</comment>
<keyword evidence="3" id="KW-0597">Phosphoprotein</keyword>
<organism evidence="9 10">
    <name type="scientific">Paenibacillus lautus</name>
    <name type="common">Bacillus lautus</name>
    <dbReference type="NCBI Taxonomy" id="1401"/>
    <lineage>
        <taxon>Bacteria</taxon>
        <taxon>Bacillati</taxon>
        <taxon>Bacillota</taxon>
        <taxon>Bacilli</taxon>
        <taxon>Bacillales</taxon>
        <taxon>Paenibacillaceae</taxon>
        <taxon>Paenibacillus</taxon>
    </lineage>
</organism>
<dbReference type="CDD" id="cd06225">
    <property type="entry name" value="HAMP"/>
    <property type="match status" value="1"/>
</dbReference>
<feature type="transmembrane region" description="Helical" evidence="7">
    <location>
        <begin position="12"/>
        <end position="38"/>
    </location>
</feature>
<dbReference type="OrthoDB" id="9776552at2"/>
<sequence>MRRLRFSGRGISLTYILIFSFVFISTVPVLSTSLVTYYKGKDIINSNTSQYIIQMLKQTNREIDLILQQFNNDATFLINPLVQKVLNDQMHKEILYQQKKALSKEVAQYNVASPKMSDLGVYSIQGVFLVGLSDDYMPLSRELMHKVHELDGQINWSFAGYNNLHEVHIRGVRLIKNMLGPEIIPIGYFTFKMPEEIIYDSIKQLQLGQTGQAIIVDTGGIVLSGQNRDWVGRQLEGNILEELYADSEGSFISEIDGQTYFMAFHTSEATGWKTMGLVPFYEMTPGLQGIYKSTVLYLGGWILISVLLSLLITRTVVTPIKQLIRAMRSVESGDFSIQTHLTGNKEALILSSNFNKMTSRLKELISRVYEGEIKEKNAQLRALQAQINPHFLYNTLDTIYWMLYVRGQEKIGDIVVAMSNMLRYSIGKNGPTVTLKEELDNLSNYIHIQSTRYQDRITFSFDVDHSLEQTPVLKLMLQPTVENAISHGLEPSIRQGIIRTCVYRSGNECLIEISDNGVGIPAEKLVHLMEPGYFREGHGIQNVCERIRLTFGEAYGLTITSVEGEGTKVLYKLPLNEY</sequence>
<dbReference type="InterPro" id="IPR003660">
    <property type="entry name" value="HAMP_dom"/>
</dbReference>
<dbReference type="GO" id="GO:0000155">
    <property type="term" value="F:phosphorelay sensor kinase activity"/>
    <property type="evidence" value="ECO:0007669"/>
    <property type="project" value="InterPro"/>
</dbReference>
<dbReference type="Gene3D" id="3.30.565.10">
    <property type="entry name" value="Histidine kinase-like ATPase, C-terminal domain"/>
    <property type="match status" value="1"/>
</dbReference>
<dbReference type="Gene3D" id="6.10.340.10">
    <property type="match status" value="1"/>
</dbReference>
<dbReference type="AlphaFoldDB" id="A0A1R1ANK4"/>
<keyword evidence="6 7" id="KW-0472">Membrane</keyword>
<keyword evidence="5" id="KW-0418">Kinase</keyword>
<dbReference type="Pfam" id="PF00672">
    <property type="entry name" value="HAMP"/>
    <property type="match status" value="1"/>
</dbReference>
<accession>A0A1R1ANK4</accession>
<feature type="domain" description="HAMP" evidence="8">
    <location>
        <begin position="314"/>
        <end position="366"/>
    </location>
</feature>
<evidence type="ECO:0000313" key="9">
    <source>
        <dbReference type="EMBL" id="OME87060.1"/>
    </source>
</evidence>
<keyword evidence="7" id="KW-0812">Transmembrane</keyword>
<keyword evidence="2" id="KW-1003">Cell membrane</keyword>
<dbReference type="PROSITE" id="PS50885">
    <property type="entry name" value="HAMP"/>
    <property type="match status" value="1"/>
</dbReference>
<keyword evidence="4" id="KW-0808">Transferase</keyword>
<dbReference type="PANTHER" id="PTHR34220:SF7">
    <property type="entry name" value="SENSOR HISTIDINE KINASE YPDA"/>
    <property type="match status" value="1"/>
</dbReference>
<dbReference type="Proteomes" id="UP000187074">
    <property type="component" value="Unassembled WGS sequence"/>
</dbReference>
<dbReference type="InterPro" id="IPR050640">
    <property type="entry name" value="Bact_2-comp_sensor_kinase"/>
</dbReference>
<dbReference type="InterPro" id="IPR010559">
    <property type="entry name" value="Sig_transdc_His_kin_internal"/>
</dbReference>
<protein>
    <recommendedName>
        <fullName evidence="8">HAMP domain-containing protein</fullName>
    </recommendedName>
</protein>
<name>A0A1R1ANK4_PAELA</name>
<proteinExistence type="predicted"/>
<evidence type="ECO:0000259" key="8">
    <source>
        <dbReference type="PROSITE" id="PS50885"/>
    </source>
</evidence>
<evidence type="ECO:0000256" key="2">
    <source>
        <dbReference type="ARBA" id="ARBA00022475"/>
    </source>
</evidence>
<gene>
    <name evidence="9" type="ORF">BK123_31895</name>
</gene>
<reference evidence="9 10" key="1">
    <citation type="submission" date="2016-11" db="EMBL/GenBank/DDBJ databases">
        <title>Paenibacillus species isolates.</title>
        <authorList>
            <person name="Beno S.M."/>
        </authorList>
    </citation>
    <scope>NUCLEOTIDE SEQUENCE [LARGE SCALE GENOMIC DNA]</scope>
    <source>
        <strain evidence="9 10">FSL F4-0100</strain>
    </source>
</reference>
<evidence type="ECO:0000256" key="5">
    <source>
        <dbReference type="ARBA" id="ARBA00022777"/>
    </source>
</evidence>
<keyword evidence="7" id="KW-1133">Transmembrane helix</keyword>
<dbReference type="CDD" id="cd12912">
    <property type="entry name" value="PDC2_MCP_like"/>
    <property type="match status" value="1"/>
</dbReference>
<evidence type="ECO:0000256" key="1">
    <source>
        <dbReference type="ARBA" id="ARBA00004651"/>
    </source>
</evidence>
<dbReference type="EMBL" id="MRTF01000018">
    <property type="protein sequence ID" value="OME87060.1"/>
    <property type="molecule type" value="Genomic_DNA"/>
</dbReference>
<dbReference type="RefSeq" id="WP_076326329.1">
    <property type="nucleotide sequence ID" value="NZ_MRTF01000018.1"/>
</dbReference>
<evidence type="ECO:0000256" key="3">
    <source>
        <dbReference type="ARBA" id="ARBA00022553"/>
    </source>
</evidence>
<dbReference type="SMART" id="SM00304">
    <property type="entry name" value="HAMP"/>
    <property type="match status" value="1"/>
</dbReference>
<comment type="caution">
    <text evidence="9">The sequence shown here is derived from an EMBL/GenBank/DDBJ whole genome shotgun (WGS) entry which is preliminary data.</text>
</comment>
<dbReference type="GO" id="GO:0005886">
    <property type="term" value="C:plasma membrane"/>
    <property type="evidence" value="ECO:0007669"/>
    <property type="project" value="UniProtKB-SubCell"/>
</dbReference>
<evidence type="ECO:0000256" key="6">
    <source>
        <dbReference type="ARBA" id="ARBA00023136"/>
    </source>
</evidence>
<feature type="transmembrane region" description="Helical" evidence="7">
    <location>
        <begin position="295"/>
        <end position="317"/>
    </location>
</feature>
<dbReference type="InterPro" id="IPR036890">
    <property type="entry name" value="HATPase_C_sf"/>
</dbReference>